<evidence type="ECO:0000256" key="1">
    <source>
        <dbReference type="ARBA" id="ARBA00004613"/>
    </source>
</evidence>
<evidence type="ECO:0000256" key="17">
    <source>
        <dbReference type="ARBA" id="ARBA00044262"/>
    </source>
</evidence>
<evidence type="ECO:0000256" key="2">
    <source>
        <dbReference type="ARBA" id="ARBA00005375"/>
    </source>
</evidence>
<evidence type="ECO:0000256" key="6">
    <source>
        <dbReference type="ARBA" id="ARBA00022801"/>
    </source>
</evidence>
<dbReference type="EC" id="3.1.3.8" evidence="4"/>
<comment type="catalytic activity">
    <reaction evidence="13">
        <text>1D-myo-inositol 1,2,6-trisphosphate + H2O = 1D-myo-inositol 1,2-bisphosphate + phosphate</text>
        <dbReference type="Rhea" id="RHEA:77131"/>
        <dbReference type="ChEBI" id="CHEBI:15377"/>
        <dbReference type="ChEBI" id="CHEBI:43474"/>
        <dbReference type="ChEBI" id="CHEBI:195537"/>
        <dbReference type="ChEBI" id="CHEBI:195539"/>
    </reaction>
    <physiologicalReaction direction="left-to-right" evidence="13">
        <dbReference type="Rhea" id="RHEA:77132"/>
    </physiologicalReaction>
</comment>
<evidence type="ECO:0000256" key="16">
    <source>
        <dbReference type="ARBA" id="ARBA00044106"/>
    </source>
</evidence>
<evidence type="ECO:0000256" key="20">
    <source>
        <dbReference type="SAM" id="SignalP"/>
    </source>
</evidence>
<evidence type="ECO:0000256" key="7">
    <source>
        <dbReference type="ARBA" id="ARBA00023157"/>
    </source>
</evidence>
<dbReference type="PANTHER" id="PTHR20963:SF24">
    <property type="entry name" value="3-PHYTASE B"/>
    <property type="match status" value="1"/>
</dbReference>
<dbReference type="GO" id="GO:0005576">
    <property type="term" value="C:extracellular region"/>
    <property type="evidence" value="ECO:0007669"/>
    <property type="project" value="UniProtKB-SubCell"/>
</dbReference>
<comment type="subunit">
    <text evidence="3">Monomer.</text>
</comment>
<feature type="disulfide bond" evidence="19">
    <location>
        <begin position="69"/>
        <end position="402"/>
    </location>
</feature>
<dbReference type="InterPro" id="IPR029033">
    <property type="entry name" value="His_PPase_superfam"/>
</dbReference>
<protein>
    <recommendedName>
        <fullName evidence="16">Phytase A</fullName>
        <ecNumber evidence="4">3.1.3.8</ecNumber>
    </recommendedName>
    <alternativeName>
        <fullName evidence="17">Histidine acid phosphatase phyA</fullName>
    </alternativeName>
    <alternativeName>
        <fullName evidence="10">Myo-inositol hexakisphosphate phosphohydrolase A</fullName>
    </alternativeName>
    <alternativeName>
        <fullName evidence="9">Myo-inositol-hexaphosphate 3-phosphohydrolase A</fullName>
    </alternativeName>
</protein>
<dbReference type="AlphaFoldDB" id="A0A9P5BYP5"/>
<keyword evidence="20" id="KW-0732">Signal</keyword>
<dbReference type="InterPro" id="IPR016274">
    <property type="entry name" value="Histidine_acid_Pase_euk"/>
</dbReference>
<evidence type="ECO:0000256" key="14">
    <source>
        <dbReference type="ARBA" id="ARBA00043748"/>
    </source>
</evidence>
<evidence type="ECO:0000256" key="8">
    <source>
        <dbReference type="ARBA" id="ARBA00023180"/>
    </source>
</evidence>
<feature type="active site" description="Proton donor" evidence="18">
    <location>
        <position position="352"/>
    </location>
</feature>
<evidence type="ECO:0000256" key="11">
    <source>
        <dbReference type="ARBA" id="ARBA00043670"/>
    </source>
</evidence>
<evidence type="ECO:0000256" key="12">
    <source>
        <dbReference type="ARBA" id="ARBA00043675"/>
    </source>
</evidence>
<keyword evidence="6" id="KW-0378">Hydrolase</keyword>
<evidence type="ECO:0000256" key="5">
    <source>
        <dbReference type="ARBA" id="ARBA00022525"/>
    </source>
</evidence>
<dbReference type="PANTHER" id="PTHR20963">
    <property type="entry name" value="MULTIPLE INOSITOL POLYPHOSPHATE PHOSPHATASE-RELATED"/>
    <property type="match status" value="1"/>
</dbReference>
<feature type="disulfide bond" evidence="19">
    <location>
        <begin position="205"/>
        <end position="453"/>
    </location>
</feature>
<evidence type="ECO:0000256" key="10">
    <source>
        <dbReference type="ARBA" id="ARBA00042300"/>
    </source>
</evidence>
<feature type="disulfide bond" evidence="19">
    <location>
        <begin position="256"/>
        <end position="272"/>
    </location>
</feature>
<organism evidence="21 22">
    <name type="scientific">Didymella heteroderae</name>
    <dbReference type="NCBI Taxonomy" id="1769908"/>
    <lineage>
        <taxon>Eukaryota</taxon>
        <taxon>Fungi</taxon>
        <taxon>Dikarya</taxon>
        <taxon>Ascomycota</taxon>
        <taxon>Pezizomycotina</taxon>
        <taxon>Dothideomycetes</taxon>
        <taxon>Pleosporomycetidae</taxon>
        <taxon>Pleosporales</taxon>
        <taxon>Pleosporineae</taxon>
        <taxon>Didymellaceae</taxon>
        <taxon>Didymella</taxon>
    </lineage>
</organism>
<accession>A0A9P5BYP5</accession>
<name>A0A9P5BYP5_9PLEO</name>
<dbReference type="InterPro" id="IPR033379">
    <property type="entry name" value="Acid_Pase_AS"/>
</dbReference>
<dbReference type="Gene3D" id="3.40.50.1240">
    <property type="entry name" value="Phosphoglycerate mutase-like"/>
    <property type="match status" value="1"/>
</dbReference>
<evidence type="ECO:0000256" key="3">
    <source>
        <dbReference type="ARBA" id="ARBA00011245"/>
    </source>
</evidence>
<feature type="active site" description="Nucleophile" evidence="18">
    <location>
        <position position="80"/>
    </location>
</feature>
<dbReference type="GO" id="GO:0003993">
    <property type="term" value="F:acid phosphatase activity"/>
    <property type="evidence" value="ECO:0007669"/>
    <property type="project" value="TreeGrafter"/>
</dbReference>
<dbReference type="SUPFAM" id="SSF53254">
    <property type="entry name" value="Phosphoglycerate mutase-like"/>
    <property type="match status" value="1"/>
</dbReference>
<dbReference type="GO" id="GO:0016158">
    <property type="term" value="F:inositol hexakisphosphate 3-phosphatase activity"/>
    <property type="evidence" value="ECO:0007669"/>
    <property type="project" value="UniProtKB-EC"/>
</dbReference>
<evidence type="ECO:0000256" key="4">
    <source>
        <dbReference type="ARBA" id="ARBA00012632"/>
    </source>
</evidence>
<sequence>MTASTFGLLFTAIILNANRVVSSGSSSRNFCDSVETGYRCNTQISHSWGQYSPWFAVPSEIHLAPPKDCEVTFANVLSRHGGRDPTQSKTTTYRALITSIQQSATTFPDDYKFLQHYNYTLGADDLTDFGRQEMINSGKHFVDRYGRLVRKHPPFVRSAGQDRVVESAQKWLTGVAQSLKTQTKAIDVIIPEATTSNNTLSHDTCPAFENGAYSDLGSNAQKAWSTKFAPTIQKRINGALGTNLTTSSIINLMDLCPYDTIATLSTTRSPFCQLFTEDEWHSYDYYQTLGKFYGYGAGNPLGATQGVGYVNELLARLTGTPVTDHTNTNATLDSNPATFPLHNQVYADFSHDNDMSGIFAALGLYNNTKLSNTTAESADKAGFSAAWTVPFAARMYIEKLQCKHDKEEFVRVIVNDRVHPLGFCGGDKYGRCTLSRFVGSQGFARSGGNWEKCYI</sequence>
<evidence type="ECO:0000256" key="9">
    <source>
        <dbReference type="ARBA" id="ARBA00041857"/>
    </source>
</evidence>
<comment type="caution">
    <text evidence="21">The sequence shown here is derived from an EMBL/GenBank/DDBJ whole genome shotgun (WGS) entry which is preliminary data.</text>
</comment>
<dbReference type="PROSITE" id="PS00778">
    <property type="entry name" value="HIS_ACID_PHOSPHAT_2"/>
    <property type="match status" value="1"/>
</dbReference>
<evidence type="ECO:0000313" key="22">
    <source>
        <dbReference type="Proteomes" id="UP000758155"/>
    </source>
</evidence>
<comment type="subcellular location">
    <subcellularLocation>
        <location evidence="1">Secreted</location>
    </subcellularLocation>
</comment>
<evidence type="ECO:0000256" key="19">
    <source>
        <dbReference type="PIRSR" id="PIRSR000894-2"/>
    </source>
</evidence>
<keyword evidence="5" id="KW-0964">Secreted</keyword>
<dbReference type="PIRSF" id="PIRSF000894">
    <property type="entry name" value="Acid_phosphatase"/>
    <property type="match status" value="1"/>
</dbReference>
<evidence type="ECO:0000256" key="15">
    <source>
        <dbReference type="ARBA" id="ARBA00043788"/>
    </source>
</evidence>
<dbReference type="Proteomes" id="UP000758155">
    <property type="component" value="Unassembled WGS sequence"/>
</dbReference>
<dbReference type="EMBL" id="SWKV01000056">
    <property type="protein sequence ID" value="KAF3035713.1"/>
    <property type="molecule type" value="Genomic_DNA"/>
</dbReference>
<keyword evidence="7 19" id="KW-1015">Disulfide bond</keyword>
<feature type="signal peptide" evidence="20">
    <location>
        <begin position="1"/>
        <end position="23"/>
    </location>
</feature>
<comment type="similarity">
    <text evidence="2">Belongs to the histidine acid phosphatase family.</text>
</comment>
<proteinExistence type="inferred from homology"/>
<keyword evidence="22" id="KW-1185">Reference proteome</keyword>
<comment type="catalytic activity">
    <reaction evidence="15">
        <text>1D-myo-inositol hexakisphosphate + H2O = 1D-myo-inositol 1,2,4,5,6-pentakisphosphate + phosphate</text>
        <dbReference type="Rhea" id="RHEA:16989"/>
        <dbReference type="ChEBI" id="CHEBI:15377"/>
        <dbReference type="ChEBI" id="CHEBI:43474"/>
        <dbReference type="ChEBI" id="CHEBI:57798"/>
        <dbReference type="ChEBI" id="CHEBI:58130"/>
        <dbReference type="EC" id="3.1.3.8"/>
    </reaction>
    <physiologicalReaction direction="left-to-right" evidence="15">
        <dbReference type="Rhea" id="RHEA:16990"/>
    </physiologicalReaction>
</comment>
<comment type="catalytic activity">
    <reaction evidence="14">
        <text>1D-myo-inositol 1,2,4,5,6-pentakisphosphate + H2O = 1D-myo-inositol 1,2,5,6-tetrakisphosphate + phosphate</text>
        <dbReference type="Rhea" id="RHEA:77115"/>
        <dbReference type="ChEBI" id="CHEBI:15377"/>
        <dbReference type="ChEBI" id="CHEBI:43474"/>
        <dbReference type="ChEBI" id="CHEBI:57798"/>
        <dbReference type="ChEBI" id="CHEBI:195535"/>
    </reaction>
    <physiologicalReaction direction="left-to-right" evidence="14">
        <dbReference type="Rhea" id="RHEA:77116"/>
    </physiologicalReaction>
</comment>
<dbReference type="CDD" id="cd07061">
    <property type="entry name" value="HP_HAP_like"/>
    <property type="match status" value="1"/>
</dbReference>
<gene>
    <name evidence="21" type="ORF">E8E12_007490</name>
</gene>
<dbReference type="OrthoDB" id="6509975at2759"/>
<dbReference type="PROSITE" id="PS00616">
    <property type="entry name" value="HIS_ACID_PHOSPHAT_1"/>
    <property type="match status" value="1"/>
</dbReference>
<comment type="catalytic activity">
    <reaction evidence="12">
        <text>1D-myo-inositol 1,2-bisphosphate + H2O = 1D-myo-inositol 2-phosphate + phosphate</text>
        <dbReference type="Rhea" id="RHEA:77135"/>
        <dbReference type="ChEBI" id="CHEBI:15377"/>
        <dbReference type="ChEBI" id="CHEBI:43474"/>
        <dbReference type="ChEBI" id="CHEBI:84142"/>
        <dbReference type="ChEBI" id="CHEBI:195539"/>
    </reaction>
    <physiologicalReaction direction="left-to-right" evidence="12">
        <dbReference type="Rhea" id="RHEA:77136"/>
    </physiologicalReaction>
</comment>
<evidence type="ECO:0000313" key="21">
    <source>
        <dbReference type="EMBL" id="KAF3035713.1"/>
    </source>
</evidence>
<dbReference type="InterPro" id="IPR000560">
    <property type="entry name" value="His_Pase_clade-2"/>
</dbReference>
<keyword evidence="8" id="KW-0325">Glycoprotein</keyword>
<evidence type="ECO:0000256" key="13">
    <source>
        <dbReference type="ARBA" id="ARBA00043721"/>
    </source>
</evidence>
<evidence type="ECO:0000256" key="18">
    <source>
        <dbReference type="PIRSR" id="PIRSR000894-1"/>
    </source>
</evidence>
<comment type="catalytic activity">
    <reaction evidence="11">
        <text>1D-myo-inositol 1,2,5,6-tetrakisphosphate + H2O = 1D-myo-inositol 1,2,6-trisphosphate + phosphate</text>
        <dbReference type="Rhea" id="RHEA:77119"/>
        <dbReference type="ChEBI" id="CHEBI:15377"/>
        <dbReference type="ChEBI" id="CHEBI:43474"/>
        <dbReference type="ChEBI" id="CHEBI:195535"/>
        <dbReference type="ChEBI" id="CHEBI:195537"/>
    </reaction>
    <physiologicalReaction direction="left-to-right" evidence="11">
        <dbReference type="Rhea" id="RHEA:77120"/>
    </physiologicalReaction>
</comment>
<feature type="disulfide bond" evidence="19">
    <location>
        <begin position="424"/>
        <end position="432"/>
    </location>
</feature>
<feature type="chain" id="PRO_5040480927" description="Phytase A" evidence="20">
    <location>
        <begin position="24"/>
        <end position="455"/>
    </location>
</feature>
<dbReference type="Pfam" id="PF00328">
    <property type="entry name" value="His_Phos_2"/>
    <property type="match status" value="1"/>
</dbReference>
<reference evidence="21" key="1">
    <citation type="submission" date="2019-04" db="EMBL/GenBank/DDBJ databases">
        <title>Sequencing of skin fungus with MAO and IRED activity.</title>
        <authorList>
            <person name="Marsaioli A.J."/>
            <person name="Bonatto J.M.C."/>
            <person name="Reis Junior O."/>
        </authorList>
    </citation>
    <scope>NUCLEOTIDE SEQUENCE</scope>
    <source>
        <strain evidence="21">28M1</strain>
    </source>
</reference>